<evidence type="ECO:0000256" key="4">
    <source>
        <dbReference type="ARBA" id="ARBA00020550"/>
    </source>
</evidence>
<evidence type="ECO:0000256" key="3">
    <source>
        <dbReference type="ARBA" id="ARBA00010131"/>
    </source>
</evidence>
<dbReference type="Pfam" id="PF14778">
    <property type="entry name" value="ODR4-like"/>
    <property type="match status" value="1"/>
</dbReference>
<evidence type="ECO:0000256" key="6">
    <source>
        <dbReference type="ARBA" id="ARBA00022989"/>
    </source>
</evidence>
<proteinExistence type="inferred from homology"/>
<dbReference type="InterPro" id="IPR029454">
    <property type="entry name" value="ODR-4-like"/>
</dbReference>
<dbReference type="Proteomes" id="UP001066276">
    <property type="component" value="Chromosome 4_1"/>
</dbReference>
<evidence type="ECO:0000256" key="1">
    <source>
        <dbReference type="ARBA" id="ARBA00003891"/>
    </source>
</evidence>
<dbReference type="AlphaFoldDB" id="A0AAV7T6Z7"/>
<reference evidence="9" key="1">
    <citation type="journal article" date="2022" name="bioRxiv">
        <title>Sequencing and chromosome-scale assembly of the giantPleurodeles waltlgenome.</title>
        <authorList>
            <person name="Brown T."/>
            <person name="Elewa A."/>
            <person name="Iarovenko S."/>
            <person name="Subramanian E."/>
            <person name="Araus A.J."/>
            <person name="Petzold A."/>
            <person name="Susuki M."/>
            <person name="Suzuki K.-i.T."/>
            <person name="Hayashi T."/>
            <person name="Toyoda A."/>
            <person name="Oliveira C."/>
            <person name="Osipova E."/>
            <person name="Leigh N.D."/>
            <person name="Simon A."/>
            <person name="Yun M.H."/>
        </authorList>
    </citation>
    <scope>NUCLEOTIDE SEQUENCE</scope>
    <source>
        <strain evidence="9">20211129_DDA</strain>
        <tissue evidence="9">Liver</tissue>
    </source>
</reference>
<comment type="function">
    <text evidence="1">May play a role in the trafficking of a subset of G-protein coupled receptors.</text>
</comment>
<sequence length="453" mass="50536">MGRSYFVEEAVELYLSRLIVKEKDYVTGLLVGQLSQQRDFIVLAVRTPVKDEESDGPQRKTGQSKLDGLDEEWATEHAHQVSRMLPGGLFVLGVFLITSPELSKEAQNVLRKLVFSVDRTVMKTRLWHYAEDDVTDRVALHFCSVAKKITCRTYDVRDAKCSAKPADWKYQSGVSSSWVPLECTIKVDIHVPLPATSVKQDFQRSLRDGLAKWALQIEKSVFLLNGQVKEEDSELLYGQKKSRGTFPLPSFVVQVLTQIPQSSGERSTAAVQVCTGSTHLQGVLKCRAYIHSNKPKVKDAVQALKRDILNTVSDRCEALFEDLLLDGTLDQKESVKTSHSLPRRVFAPIVGSGVKLCGYMFDDEAAGEIRERFLELLDQDLKEEDFDIAEEINTEKATSDTGDAPRLVTPNIEHQESNKTSTVAFSVQQNLGVVLAAACALLAIAISLHYYIN</sequence>
<evidence type="ECO:0000313" key="9">
    <source>
        <dbReference type="EMBL" id="KAJ1172198.1"/>
    </source>
</evidence>
<evidence type="ECO:0000256" key="7">
    <source>
        <dbReference type="ARBA" id="ARBA00023136"/>
    </source>
</evidence>
<keyword evidence="6 8" id="KW-1133">Transmembrane helix</keyword>
<dbReference type="GO" id="GO:0012505">
    <property type="term" value="C:endomembrane system"/>
    <property type="evidence" value="ECO:0007669"/>
    <property type="project" value="TreeGrafter"/>
</dbReference>
<keyword evidence="7 8" id="KW-0472">Membrane</keyword>
<comment type="similarity">
    <text evidence="3">Belongs to the ODR-4 family.</text>
</comment>
<evidence type="ECO:0000256" key="2">
    <source>
        <dbReference type="ARBA" id="ARBA00004370"/>
    </source>
</evidence>
<accession>A0AAV7T6Z7</accession>
<organism evidence="9 10">
    <name type="scientific">Pleurodeles waltl</name>
    <name type="common">Iberian ribbed newt</name>
    <dbReference type="NCBI Taxonomy" id="8319"/>
    <lineage>
        <taxon>Eukaryota</taxon>
        <taxon>Metazoa</taxon>
        <taxon>Chordata</taxon>
        <taxon>Craniata</taxon>
        <taxon>Vertebrata</taxon>
        <taxon>Euteleostomi</taxon>
        <taxon>Amphibia</taxon>
        <taxon>Batrachia</taxon>
        <taxon>Caudata</taxon>
        <taxon>Salamandroidea</taxon>
        <taxon>Salamandridae</taxon>
        <taxon>Pleurodelinae</taxon>
        <taxon>Pleurodeles</taxon>
    </lineage>
</organism>
<dbReference type="PANTHER" id="PTHR33966:SF1">
    <property type="entry name" value="PROTEIN ODR-4 HOMOLOG"/>
    <property type="match status" value="1"/>
</dbReference>
<comment type="subcellular location">
    <subcellularLocation>
        <location evidence="2">Membrane</location>
    </subcellularLocation>
</comment>
<evidence type="ECO:0000256" key="5">
    <source>
        <dbReference type="ARBA" id="ARBA00022692"/>
    </source>
</evidence>
<name>A0AAV7T6Z7_PLEWA</name>
<keyword evidence="10" id="KW-1185">Reference proteome</keyword>
<dbReference type="PANTHER" id="PTHR33966">
    <property type="entry name" value="PROTEIN ODR-4 HOMOLOG"/>
    <property type="match status" value="1"/>
</dbReference>
<keyword evidence="5 8" id="KW-0812">Transmembrane</keyword>
<evidence type="ECO:0000256" key="8">
    <source>
        <dbReference type="SAM" id="Phobius"/>
    </source>
</evidence>
<protein>
    <recommendedName>
        <fullName evidence="4">Protein odr-4 homolog</fullName>
    </recommendedName>
</protein>
<gene>
    <name evidence="9" type="ORF">NDU88_004046</name>
</gene>
<comment type="caution">
    <text evidence="9">The sequence shown here is derived from an EMBL/GenBank/DDBJ whole genome shotgun (WGS) entry which is preliminary data.</text>
</comment>
<dbReference type="GO" id="GO:0008104">
    <property type="term" value="P:intracellular protein localization"/>
    <property type="evidence" value="ECO:0007669"/>
    <property type="project" value="TreeGrafter"/>
</dbReference>
<evidence type="ECO:0000313" key="10">
    <source>
        <dbReference type="Proteomes" id="UP001066276"/>
    </source>
</evidence>
<feature type="transmembrane region" description="Helical" evidence="8">
    <location>
        <begin position="431"/>
        <end position="452"/>
    </location>
</feature>
<dbReference type="GO" id="GO:0016020">
    <property type="term" value="C:membrane"/>
    <property type="evidence" value="ECO:0007669"/>
    <property type="project" value="UniProtKB-SubCell"/>
</dbReference>
<dbReference type="EMBL" id="JANPWB010000007">
    <property type="protein sequence ID" value="KAJ1172198.1"/>
    <property type="molecule type" value="Genomic_DNA"/>
</dbReference>